<evidence type="ECO:0000313" key="2">
    <source>
        <dbReference type="Proteomes" id="UP000009875"/>
    </source>
</evidence>
<dbReference type="AlphaFoldDB" id="K9EQE3"/>
<protein>
    <submittedName>
        <fullName evidence="1">Uncharacterized protein</fullName>
    </submittedName>
</protein>
<gene>
    <name evidence="1" type="ORF">HMPREF9698_01459</name>
</gene>
<accession>K9EQE3</accession>
<reference evidence="1 2" key="1">
    <citation type="submission" date="2012-09" db="EMBL/GenBank/DDBJ databases">
        <title>The Genome Sequence of Alloiococcus otitis ATCC 51267.</title>
        <authorList>
            <consortium name="The Broad Institute Genome Sequencing Platform"/>
            <person name="Earl A."/>
            <person name="Ward D."/>
            <person name="Feldgarden M."/>
            <person name="Gevers D."/>
            <person name="Huys G."/>
            <person name="Walker B."/>
            <person name="Young S.K."/>
            <person name="Zeng Q."/>
            <person name="Gargeya S."/>
            <person name="Fitzgerald M."/>
            <person name="Haas B."/>
            <person name="Abouelleil A."/>
            <person name="Alvarado L."/>
            <person name="Arachchi H.M."/>
            <person name="Berlin A.M."/>
            <person name="Chapman S.B."/>
            <person name="Goldberg J."/>
            <person name="Griggs A."/>
            <person name="Gujja S."/>
            <person name="Hansen M."/>
            <person name="Howarth C."/>
            <person name="Imamovic A."/>
            <person name="Larimer J."/>
            <person name="McCowen C."/>
            <person name="Montmayeur A."/>
            <person name="Murphy C."/>
            <person name="Neiman D."/>
            <person name="Pearson M."/>
            <person name="Priest M."/>
            <person name="Roberts A."/>
            <person name="Saif S."/>
            <person name="Shea T."/>
            <person name="Sisk P."/>
            <person name="Sykes S."/>
            <person name="Wortman J."/>
            <person name="Nusbaum C."/>
            <person name="Birren B."/>
        </authorList>
    </citation>
    <scope>NUCLEOTIDE SEQUENCE [LARGE SCALE GENOMIC DNA]</scope>
    <source>
        <strain evidence="1 2">ATCC 51267</strain>
    </source>
</reference>
<keyword evidence="2" id="KW-1185">Reference proteome</keyword>
<proteinExistence type="predicted"/>
<dbReference type="HOGENOM" id="CLU_1212740_0_0_9"/>
<dbReference type="EMBL" id="AGXA01000023">
    <property type="protein sequence ID" value="EKU93162.1"/>
    <property type="molecule type" value="Genomic_DNA"/>
</dbReference>
<organism evidence="1 2">
    <name type="scientific">Alloiococcus otitis ATCC 51267</name>
    <dbReference type="NCBI Taxonomy" id="883081"/>
    <lineage>
        <taxon>Bacteria</taxon>
        <taxon>Bacillati</taxon>
        <taxon>Bacillota</taxon>
        <taxon>Bacilli</taxon>
        <taxon>Lactobacillales</taxon>
        <taxon>Carnobacteriaceae</taxon>
        <taxon>Alloiococcus</taxon>
    </lineage>
</organism>
<comment type="caution">
    <text evidence="1">The sequence shown here is derived from an EMBL/GenBank/DDBJ whole genome shotgun (WGS) entry which is preliminary data.</text>
</comment>
<name>K9EQE3_9LACT</name>
<dbReference type="Proteomes" id="UP000009875">
    <property type="component" value="Unassembled WGS sequence"/>
</dbReference>
<sequence length="228" mass="26146">MVTNRIQELLKTKDNLAKVPLLELFNGIFLSNDSSDREFLASLVNFHLSTRQKKILMADDPTPIKQANVDGDRKRRREINLIIGVDGVGKSIFRATALDLFSHTYFVQKNHHSLYKFCQTCFDLKLPLTIEARLTTDDFDLVPICKLAKEKDYLVSIYAIEVESGEIIHDRLSSRKGRSPFTGAELQAKQFYCQDLLDDLLDQADRFAIFDNSTYFNLIQLSGNYQLN</sequence>
<evidence type="ECO:0000313" key="1">
    <source>
        <dbReference type="EMBL" id="EKU93162.1"/>
    </source>
</evidence>